<feature type="binding site" evidence="5">
    <location>
        <position position="107"/>
    </location>
    <ligand>
        <name>heme c</name>
        <dbReference type="ChEBI" id="CHEBI:61717"/>
        <label>4</label>
    </ligand>
</feature>
<feature type="binding site" evidence="6">
    <location>
        <position position="94"/>
    </location>
    <ligand>
        <name>heme c</name>
        <dbReference type="ChEBI" id="CHEBI:61717"/>
        <label>2</label>
        <note>covalent</note>
    </ligand>
</feature>
<feature type="binding site" evidence="6">
    <location>
        <position position="171"/>
    </location>
    <ligand>
        <name>heme c</name>
        <dbReference type="ChEBI" id="CHEBI:61717"/>
        <label>6</label>
        <note>covalent</note>
    </ligand>
</feature>
<evidence type="ECO:0000256" key="1">
    <source>
        <dbReference type="SAM" id="Phobius"/>
    </source>
</evidence>
<feature type="binding site" evidence="5">
    <location>
        <position position="66"/>
    </location>
    <ligand>
        <name>heme c</name>
        <dbReference type="ChEBI" id="CHEBI:61717"/>
        <label>4</label>
        <note>axial binding residue</note>
    </ligand>
    <ligandPart>
        <name>Fe</name>
        <dbReference type="ChEBI" id="CHEBI:18248"/>
    </ligandPart>
</feature>
<feature type="binding site" evidence="5">
    <location>
        <position position="98"/>
    </location>
    <ligand>
        <name>heme c</name>
        <dbReference type="ChEBI" id="CHEBI:61717"/>
        <label>4</label>
        <note>axial binding residue</note>
    </ligand>
    <ligandPart>
        <name>Fe</name>
        <dbReference type="ChEBI" id="CHEBI:18248"/>
    </ligandPart>
</feature>
<keyword evidence="5 6" id="KW-0408">Iron</keyword>
<dbReference type="PANTHER" id="PTHR39425">
    <property type="entry name" value="LIPOPROTEIN CYTOCHROME C"/>
    <property type="match status" value="1"/>
</dbReference>
<feature type="binding site" evidence="6">
    <location>
        <position position="140"/>
    </location>
    <ligand>
        <name>heme c</name>
        <dbReference type="ChEBI" id="CHEBI:61717"/>
        <label>6</label>
        <note>axial binding residue</note>
    </ligand>
    <ligandPart>
        <name>Fe</name>
        <dbReference type="ChEBI" id="CHEBI:18248"/>
    </ligandPart>
</feature>
<dbReference type="KEGG" id="rca:Rcas_1462"/>
<reference evidence="3 4" key="1">
    <citation type="submission" date="2007-08" db="EMBL/GenBank/DDBJ databases">
        <title>Complete sequence of Roseiflexus castenholzii DSM 13941.</title>
        <authorList>
            <consortium name="US DOE Joint Genome Institute"/>
            <person name="Copeland A."/>
            <person name="Lucas S."/>
            <person name="Lapidus A."/>
            <person name="Barry K."/>
            <person name="Glavina del Rio T."/>
            <person name="Dalin E."/>
            <person name="Tice H."/>
            <person name="Pitluck S."/>
            <person name="Thompson L.S."/>
            <person name="Brettin T."/>
            <person name="Bruce D."/>
            <person name="Detter J.C."/>
            <person name="Han C."/>
            <person name="Tapia R."/>
            <person name="Schmutz J."/>
            <person name="Larimer F."/>
            <person name="Land M."/>
            <person name="Hauser L."/>
            <person name="Kyrpides N."/>
            <person name="Mikhailova N."/>
            <person name="Bryant D.A."/>
            <person name="Hanada S."/>
            <person name="Tsukatani Y."/>
            <person name="Richardson P."/>
        </authorList>
    </citation>
    <scope>NUCLEOTIDE SEQUENCE [LARGE SCALE GENOMIC DNA]</scope>
    <source>
        <strain evidence="4">DSM 13941 / HLO8</strain>
    </source>
</reference>
<dbReference type="InterPro" id="IPR036280">
    <property type="entry name" value="Multihaem_cyt_sf"/>
</dbReference>
<feature type="binding site" evidence="5 6">
    <location>
        <position position="151"/>
    </location>
    <ligand>
        <name>heme c</name>
        <dbReference type="ChEBI" id="CHEBI:61717"/>
        <label>5</label>
        <note>axial binding residue</note>
    </ligand>
    <ligandPart>
        <name>Fe</name>
        <dbReference type="ChEBI" id="CHEBI:18248"/>
    </ligandPart>
</feature>
<dbReference type="EMDB" id="EMD-0937"/>
<keyword evidence="4" id="KW-1185">Reference proteome</keyword>
<gene>
    <name evidence="3" type="ordered locus">Rcas_1462</name>
</gene>
<dbReference type="STRING" id="383372.Rcas_1462"/>
<name>A7NJ87_ROSCS</name>
<evidence type="ECO:0000313" key="4">
    <source>
        <dbReference type="Proteomes" id="UP000000263"/>
    </source>
</evidence>
<evidence type="ECO:0007829" key="6">
    <source>
        <dbReference type="PDB" id="6LOE"/>
    </source>
</evidence>
<feature type="binding site" evidence="6">
    <location>
        <position position="174"/>
    </location>
    <ligand>
        <name>heme c</name>
        <dbReference type="ChEBI" id="CHEBI:61717"/>
        <label>6</label>
        <note>covalent</note>
    </ligand>
</feature>
<feature type="binding site" evidence="5 6">
    <location>
        <position position="76"/>
    </location>
    <ligand>
        <name>heme c</name>
        <dbReference type="ChEBI" id="CHEBI:61717"/>
        <label>3</label>
        <note>covalent</note>
    </ligand>
</feature>
<reference evidence="5 6" key="2">
    <citation type="journal article" date="2020" name="Sci. Adv.">
        <title>Cryo-EM structures of the air-oxidized and dithionite-reduced photosynthetic alternative complex III from &lt;i&gt;Roseiflexus castenholzii&lt;/i&gt;.</title>
        <authorList>
            <person name="Shi Y."/>
            <person name="Xin Y."/>
            <person name="Wang C."/>
            <person name="Blankenship R.E."/>
            <person name="Sun F."/>
            <person name="Xu X."/>
        </authorList>
    </citation>
    <scope>STRUCTURE BY ELECTRON MICROSCOPY (3.20 ANGSTROMS) IN COMPLEX WITH HEME C</scope>
</reference>
<feature type="domain" description="Cytochrome c7-like" evidence="2">
    <location>
        <begin position="133"/>
        <end position="226"/>
    </location>
</feature>
<dbReference type="PDB" id="6LOE">
    <property type="method" value="EM"/>
    <property type="resolution" value="3.50 A"/>
    <property type="chains" value="A=1-226"/>
</dbReference>
<feature type="binding site" evidence="5 6">
    <location>
        <position position="147"/>
    </location>
    <ligand>
        <name>heme c</name>
        <dbReference type="ChEBI" id="CHEBI:61717"/>
        <label>5</label>
        <note>covalent</note>
    </ligand>
</feature>
<feature type="binding site" evidence="5">
    <location>
        <position position="140"/>
    </location>
    <ligand>
        <name>heme c</name>
        <dbReference type="ChEBI" id="CHEBI:61717"/>
        <label>7</label>
        <note>axial binding residue</note>
    </ligand>
    <ligandPart>
        <name>Fe</name>
        <dbReference type="ChEBI" id="CHEBI:18248"/>
    </ligandPart>
</feature>
<dbReference type="PANTHER" id="PTHR39425:SF1">
    <property type="entry name" value="CYTOCHROME C7-LIKE DOMAIN-CONTAINING PROTEIN"/>
    <property type="match status" value="1"/>
</dbReference>
<feature type="binding site" evidence="5">
    <location>
        <position position="213"/>
    </location>
    <ligand>
        <name>heme c</name>
        <dbReference type="ChEBI" id="CHEBI:61717"/>
        <label>7</label>
    </ligand>
</feature>
<feature type="binding site" evidence="5 6">
    <location>
        <position position="224"/>
    </location>
    <ligand>
        <name>heme c</name>
        <dbReference type="ChEBI" id="CHEBI:61717"/>
        <label>1</label>
        <note>covalent</note>
    </ligand>
</feature>
<feature type="binding site" evidence="5 6">
    <location>
        <position position="137"/>
    </location>
    <ligand>
        <name>heme c</name>
        <dbReference type="ChEBI" id="CHEBI:61717"/>
        <label>5</label>
        <note>axial binding residue</note>
    </ligand>
    <ligandPart>
        <name>Fe</name>
        <dbReference type="ChEBI" id="CHEBI:18248"/>
    </ligandPart>
</feature>
<dbReference type="Pfam" id="PF14522">
    <property type="entry name" value="Cytochrome_C7"/>
    <property type="match status" value="1"/>
</dbReference>
<dbReference type="CDD" id="cd08168">
    <property type="entry name" value="Cytochrom_C3"/>
    <property type="match status" value="1"/>
</dbReference>
<dbReference type="Proteomes" id="UP000000263">
    <property type="component" value="Chromosome"/>
</dbReference>
<dbReference type="eggNOG" id="COG3880">
    <property type="taxonomic scope" value="Bacteria"/>
</dbReference>
<feature type="binding site" evidence="6">
    <location>
        <position position="62"/>
    </location>
    <ligand>
        <name>heme c</name>
        <dbReference type="ChEBI" id="CHEBI:61717"/>
        <label>2</label>
    </ligand>
</feature>
<organism evidence="3 4">
    <name type="scientific">Roseiflexus castenholzii (strain DSM 13941 / HLO8)</name>
    <dbReference type="NCBI Taxonomy" id="383372"/>
    <lineage>
        <taxon>Bacteria</taxon>
        <taxon>Bacillati</taxon>
        <taxon>Chloroflexota</taxon>
        <taxon>Chloroflexia</taxon>
        <taxon>Chloroflexales</taxon>
        <taxon>Roseiflexineae</taxon>
        <taxon>Roseiflexaceae</taxon>
        <taxon>Roseiflexus</taxon>
    </lineage>
</organism>
<feature type="binding site" evidence="6">
    <location>
        <position position="213"/>
    </location>
    <ligand>
        <name>heme c</name>
        <dbReference type="ChEBI" id="CHEBI:61717"/>
        <label>6</label>
    </ligand>
</feature>
<dbReference type="SUPFAM" id="SSF48695">
    <property type="entry name" value="Multiheme cytochromes"/>
    <property type="match status" value="1"/>
</dbReference>
<evidence type="ECO:0000259" key="2">
    <source>
        <dbReference type="Pfam" id="PF14522"/>
    </source>
</evidence>
<accession>A7NJ87</accession>
<keyword evidence="5 6" id="KW-0349">Heme</keyword>
<evidence type="ECO:0000313" key="3">
    <source>
        <dbReference type="EMBL" id="ABU57557.1"/>
    </source>
</evidence>
<dbReference type="InterPro" id="IPR029467">
    <property type="entry name" value="Cyt_c7-like"/>
</dbReference>
<feature type="binding site" evidence="6">
    <location>
        <position position="66"/>
    </location>
    <ligand>
        <name>heme c</name>
        <dbReference type="ChEBI" id="CHEBI:61717"/>
        <label>2</label>
        <note>axial binding residue</note>
    </ligand>
    <ligandPart>
        <name>Fe</name>
        <dbReference type="ChEBI" id="CHEBI:18248"/>
    </ligandPart>
</feature>
<feature type="binding site" evidence="5 6">
    <location>
        <position position="48"/>
    </location>
    <ligand>
        <name>heme c</name>
        <dbReference type="ChEBI" id="CHEBI:61717"/>
        <label>1</label>
    </ligand>
</feature>
<feature type="binding site" evidence="5 6">
    <location>
        <position position="125"/>
    </location>
    <ligand>
        <name>heme c</name>
        <dbReference type="ChEBI" id="CHEBI:61717"/>
        <label>5</label>
    </ligand>
</feature>
<feature type="binding site" evidence="5">
    <location>
        <position position="129"/>
    </location>
    <ligand>
        <name>heme c</name>
        <dbReference type="ChEBI" id="CHEBI:61717"/>
        <label>5</label>
    </ligand>
</feature>
<feature type="binding site" evidence="6">
    <location>
        <position position="221"/>
    </location>
    <ligand>
        <name>heme c</name>
        <dbReference type="ChEBI" id="CHEBI:61717"/>
        <label>1</label>
        <note>covalent</note>
    </ligand>
</feature>
<feature type="binding site" evidence="5 6">
    <location>
        <position position="77"/>
    </location>
    <ligand>
        <name>heme c</name>
        <dbReference type="ChEBI" id="CHEBI:61717"/>
        <label>3</label>
        <note>axial binding residue</note>
    </ligand>
    <ligandPart>
        <name>Fe</name>
        <dbReference type="ChEBI" id="CHEBI:18248"/>
    </ligandPart>
</feature>
<dbReference type="EMDB" id="EMD-0936"/>
<proteinExistence type="evidence at protein level"/>
<feature type="binding site" evidence="5 6">
    <location>
        <position position="63"/>
    </location>
    <ligand>
        <name>heme c</name>
        <dbReference type="ChEBI" id="CHEBI:61717"/>
        <label>3</label>
        <note>axial binding residue</note>
    </ligand>
    <ligandPart>
        <name>Fe</name>
        <dbReference type="ChEBI" id="CHEBI:18248"/>
    </ligandPart>
</feature>
<keyword evidence="1" id="KW-0812">Transmembrane</keyword>
<keyword evidence="5 6" id="KW-0479">Metal-binding</keyword>
<feature type="binding site" evidence="6">
    <location>
        <position position="98"/>
    </location>
    <ligand>
        <name>heme c</name>
        <dbReference type="ChEBI" id="CHEBI:61717"/>
        <label>2</label>
        <note>covalent</note>
    </ligand>
    <ligandPart>
        <name>Fe</name>
        <dbReference type="ChEBI" id="CHEBI:18248"/>
    </ligandPart>
</feature>
<dbReference type="AlphaFoldDB" id="A7NJ87"/>
<feature type="binding site" evidence="5 6">
    <location>
        <position position="168"/>
    </location>
    <ligand>
        <name>heme c</name>
        <dbReference type="ChEBI" id="CHEBI:61717"/>
        <label>1</label>
        <note>axial binding residue</note>
    </ligand>
    <ligandPart>
        <name>Fe</name>
        <dbReference type="ChEBI" id="CHEBI:18248"/>
    </ligandPart>
</feature>
<dbReference type="SMR" id="A7NJ87"/>
<dbReference type="EMBL" id="CP000804">
    <property type="protein sequence ID" value="ABU57557.1"/>
    <property type="molecule type" value="Genomic_DNA"/>
</dbReference>
<feature type="binding site" evidence="5 6">
    <location>
        <position position="225"/>
    </location>
    <ligand>
        <name>heme c</name>
        <dbReference type="ChEBI" id="CHEBI:61717"/>
        <label>1</label>
        <note>axial binding residue</note>
    </ligand>
    <ligandPart>
        <name>Fe</name>
        <dbReference type="ChEBI" id="CHEBI:18248"/>
    </ligandPart>
</feature>
<feature type="transmembrane region" description="Helical" evidence="1">
    <location>
        <begin position="21"/>
        <end position="41"/>
    </location>
</feature>
<feature type="binding site" evidence="5">
    <location>
        <position position="175"/>
    </location>
    <ligand>
        <name>heme c</name>
        <dbReference type="ChEBI" id="CHEBI:61717"/>
        <label>7</label>
        <note>axial binding residue</note>
    </ligand>
    <ligandPart>
        <name>Fe</name>
        <dbReference type="ChEBI" id="CHEBI:18248"/>
    </ligandPart>
</feature>
<keyword evidence="5 6" id="KW-0002">3D-structure</keyword>
<feature type="binding site" evidence="5 6">
    <location>
        <position position="73"/>
    </location>
    <ligand>
        <name>heme c</name>
        <dbReference type="ChEBI" id="CHEBI:61717"/>
        <label>3</label>
        <note>covalent</note>
    </ligand>
</feature>
<feature type="binding site" evidence="5 6">
    <location>
        <position position="127"/>
    </location>
    <ligand>
        <name>heme c</name>
        <dbReference type="ChEBI" id="CHEBI:61717"/>
        <label>3</label>
    </ligand>
</feature>
<keyword evidence="1" id="KW-0472">Membrane</keyword>
<dbReference type="PDB" id="6LOD">
    <property type="method" value="EM"/>
    <property type="resolution" value="3.20 A"/>
    <property type="chains" value="A=1-226"/>
</dbReference>
<feature type="binding site" evidence="5">
    <location>
        <position position="97"/>
    </location>
    <ligand>
        <name>heme c</name>
        <dbReference type="ChEBI" id="CHEBI:61717"/>
        <label>4</label>
        <note>covalent</note>
    </ligand>
</feature>
<feature type="binding site" evidence="6">
    <location>
        <position position="175"/>
    </location>
    <ligand>
        <name>heme c</name>
        <dbReference type="ChEBI" id="CHEBI:61717"/>
        <label>6</label>
        <note>axial binding residue</note>
    </ligand>
    <ligandPart>
        <name>Fe</name>
        <dbReference type="ChEBI" id="CHEBI:18248"/>
    </ligandPart>
</feature>
<sequence length="226" mass="26042">MLERRPMAQVFDRRANTLARVSIFAGIPLVLAILGGVWWLFGWSDWHRDVGVEIPQPGGGFNHQLHVALGMDCRYCHTAVEVSAHANIPPTETCMGCHSQIISRSEKVAFVWQSWETGTSIQWNKVHDLPKFVYFNHSIHVAKGVGCSTCHGRIDQMRVVYKTQPLFMSWCLDCHRNPEKYVRPREEVFNMAWTPPPNQLEVGRRLVQEYEIRSSWELTNCAICHR</sequence>
<feature type="binding site" evidence="5 6">
    <location>
        <position position="150"/>
    </location>
    <ligand>
        <name>heme c</name>
        <dbReference type="ChEBI" id="CHEBI:61717"/>
        <label>5</label>
        <note>covalent</note>
    </ligand>
</feature>
<evidence type="ECO:0007829" key="5">
    <source>
        <dbReference type="PDB" id="6LOD"/>
    </source>
</evidence>
<feature type="binding site" evidence="6">
    <location>
        <position position="97"/>
    </location>
    <ligand>
        <name>heme c</name>
        <dbReference type="ChEBI" id="CHEBI:61717"/>
        <label>2</label>
        <note>covalent</note>
    </ligand>
</feature>
<feature type="binding site" evidence="6">
    <location>
        <position position="98"/>
    </location>
    <ligand>
        <name>heme c</name>
        <dbReference type="ChEBI" id="CHEBI:61717"/>
        <label>2</label>
        <note>axial binding residue</note>
    </ligand>
    <ligandPart>
        <name>Fe</name>
        <dbReference type="ChEBI" id="CHEBI:18248"/>
    </ligandPart>
</feature>
<dbReference type="Gene3D" id="3.90.10.10">
    <property type="entry name" value="Cytochrome C3"/>
    <property type="match status" value="2"/>
</dbReference>
<feature type="binding site" evidence="5 6">
    <location>
        <position position="126"/>
    </location>
    <ligand>
        <name>heme c</name>
        <dbReference type="ChEBI" id="CHEBI:61717"/>
        <label>3</label>
    </ligand>
</feature>
<feature type="binding site" evidence="5">
    <location>
        <position position="98"/>
    </location>
    <ligand>
        <name>heme c</name>
        <dbReference type="ChEBI" id="CHEBI:61717"/>
        <label>4</label>
        <note>covalent</note>
    </ligand>
    <ligandPart>
        <name>Fe</name>
        <dbReference type="ChEBI" id="CHEBI:18248"/>
    </ligandPart>
</feature>
<feature type="binding site" evidence="5">
    <location>
        <position position="94"/>
    </location>
    <ligand>
        <name>heme c</name>
        <dbReference type="ChEBI" id="CHEBI:61717"/>
        <label>4</label>
        <note>covalent</note>
    </ligand>
</feature>
<protein>
    <recommendedName>
        <fullName evidence="2">Cytochrome c7-like domain-containing protein</fullName>
    </recommendedName>
</protein>
<dbReference type="HOGENOM" id="CLU_077373_0_0_0"/>
<keyword evidence="1" id="KW-1133">Transmembrane helix</keyword>